<dbReference type="InterPro" id="IPR000223">
    <property type="entry name" value="Pept_S26A_signal_pept_1"/>
</dbReference>
<dbReference type="SUPFAM" id="SSF51306">
    <property type="entry name" value="LexA/Signal peptidase"/>
    <property type="match status" value="1"/>
</dbReference>
<comment type="subcellular location">
    <subcellularLocation>
        <location evidence="3">Membrane</location>
        <topology evidence="3">Single-pass type II membrane protein</topology>
    </subcellularLocation>
</comment>
<protein>
    <recommendedName>
        <fullName evidence="3">Signal peptidase I</fullName>
        <ecNumber evidence="3">3.4.21.89</ecNumber>
    </recommendedName>
</protein>
<dbReference type="PANTHER" id="PTHR43390:SF1">
    <property type="entry name" value="CHLOROPLAST PROCESSING PEPTIDASE"/>
    <property type="match status" value="1"/>
</dbReference>
<dbReference type="EMBL" id="DSUT01000091">
    <property type="protein sequence ID" value="HGK28184.1"/>
    <property type="molecule type" value="Genomic_DNA"/>
</dbReference>
<comment type="similarity">
    <text evidence="1 3">Belongs to the peptidase S26 family.</text>
</comment>
<dbReference type="GO" id="GO:0006465">
    <property type="term" value="P:signal peptide processing"/>
    <property type="evidence" value="ECO:0007669"/>
    <property type="project" value="InterPro"/>
</dbReference>
<feature type="active site" evidence="2">
    <location>
        <position position="140"/>
    </location>
</feature>
<organism evidence="5">
    <name type="scientific">candidate division WOR-3 bacterium</name>
    <dbReference type="NCBI Taxonomy" id="2052148"/>
    <lineage>
        <taxon>Bacteria</taxon>
        <taxon>Bacteria division WOR-3</taxon>
    </lineage>
</organism>
<evidence type="ECO:0000256" key="2">
    <source>
        <dbReference type="PIRSR" id="PIRSR600223-1"/>
    </source>
</evidence>
<proteinExistence type="inferred from homology"/>
<keyword evidence="3 5" id="KW-0378">Hydrolase</keyword>
<dbReference type="NCBIfam" id="TIGR02227">
    <property type="entry name" value="sigpep_I_bact"/>
    <property type="match status" value="1"/>
</dbReference>
<comment type="catalytic activity">
    <reaction evidence="3">
        <text>Cleavage of hydrophobic, N-terminal signal or leader sequences from secreted and periplasmic proteins.</text>
        <dbReference type="EC" id="3.4.21.89"/>
    </reaction>
</comment>
<dbReference type="GO" id="GO:0016020">
    <property type="term" value="C:membrane"/>
    <property type="evidence" value="ECO:0007669"/>
    <property type="project" value="UniProtKB-SubCell"/>
</dbReference>
<evidence type="ECO:0000256" key="1">
    <source>
        <dbReference type="ARBA" id="ARBA00009370"/>
    </source>
</evidence>
<dbReference type="GO" id="GO:0009003">
    <property type="term" value="F:signal peptidase activity"/>
    <property type="evidence" value="ECO:0007669"/>
    <property type="project" value="UniProtKB-EC"/>
</dbReference>
<evidence type="ECO:0000256" key="3">
    <source>
        <dbReference type="RuleBase" id="RU362042"/>
    </source>
</evidence>
<feature type="active site" evidence="2">
    <location>
        <position position="47"/>
    </location>
</feature>
<dbReference type="GO" id="GO:0004252">
    <property type="term" value="F:serine-type endopeptidase activity"/>
    <property type="evidence" value="ECO:0007669"/>
    <property type="project" value="InterPro"/>
</dbReference>
<dbReference type="Pfam" id="PF10502">
    <property type="entry name" value="Peptidase_S26"/>
    <property type="match status" value="1"/>
</dbReference>
<comment type="caution">
    <text evidence="5">The sequence shown here is derived from an EMBL/GenBank/DDBJ whole genome shotgun (WGS) entry which is preliminary data.</text>
</comment>
<dbReference type="EC" id="3.4.21.89" evidence="3"/>
<keyword evidence="3" id="KW-0645">Protease</keyword>
<evidence type="ECO:0000259" key="4">
    <source>
        <dbReference type="Pfam" id="PF10502"/>
    </source>
</evidence>
<evidence type="ECO:0000313" key="5">
    <source>
        <dbReference type="EMBL" id="HGK28184.1"/>
    </source>
</evidence>
<dbReference type="InterPro" id="IPR036286">
    <property type="entry name" value="LexA/Signal_pep-like_sf"/>
</dbReference>
<name>A0A7C4CDT7_UNCW3</name>
<accession>A0A7C4CDT7</accession>
<dbReference type="PRINTS" id="PR00727">
    <property type="entry name" value="LEADERPTASE"/>
</dbReference>
<sequence>MAVRTVARSRPRRNRVAGFVREWGPVVVAVLLIRSFLVEAFMVPTGSMEDTIAVGDFMLVNKFIYGVKLPFYGKTILRVTEPKRGDIVVFRFPADPDMPADPARPDRFRRIFPEWLPLLPVYWDAQRSFFTFYTPRNFIKRCVAVAGDTVEYRDKQLYVNGVRQVFPYVVHKTPYVLPGMDPMPPDFQEQWQSLRFYQSESSRYVRDFFGPVVIPPGHIMAMGDNRDNSEDSRFWGPLDLDHVKGKPLVLYFSSSAAPNIARIILSPWAIRLERIGRIVR</sequence>
<dbReference type="Gene3D" id="2.10.109.10">
    <property type="entry name" value="Umud Fragment, subunit A"/>
    <property type="match status" value="1"/>
</dbReference>
<dbReference type="AlphaFoldDB" id="A0A7C4CDT7"/>
<dbReference type="CDD" id="cd06530">
    <property type="entry name" value="S26_SPase_I"/>
    <property type="match status" value="1"/>
</dbReference>
<dbReference type="PANTHER" id="PTHR43390">
    <property type="entry name" value="SIGNAL PEPTIDASE I"/>
    <property type="match status" value="1"/>
</dbReference>
<gene>
    <name evidence="5" type="primary">lepB</name>
    <name evidence="5" type="ORF">ENS41_04440</name>
</gene>
<feature type="domain" description="Peptidase S26" evidence="4">
    <location>
        <begin position="19"/>
        <end position="249"/>
    </location>
</feature>
<reference evidence="5" key="1">
    <citation type="journal article" date="2020" name="mSystems">
        <title>Genome- and Community-Level Interaction Insights into Carbon Utilization and Element Cycling Functions of Hydrothermarchaeota in Hydrothermal Sediment.</title>
        <authorList>
            <person name="Zhou Z."/>
            <person name="Liu Y."/>
            <person name="Xu W."/>
            <person name="Pan J."/>
            <person name="Luo Z.H."/>
            <person name="Li M."/>
        </authorList>
    </citation>
    <scope>NUCLEOTIDE SEQUENCE [LARGE SCALE GENOMIC DNA]</scope>
    <source>
        <strain evidence="5">SpSt-488</strain>
    </source>
</reference>
<dbReference type="InterPro" id="IPR019533">
    <property type="entry name" value="Peptidase_S26"/>
</dbReference>